<organism evidence="1 2">
    <name type="scientific">Macrophomina phaseolina</name>
    <dbReference type="NCBI Taxonomy" id="35725"/>
    <lineage>
        <taxon>Eukaryota</taxon>
        <taxon>Fungi</taxon>
        <taxon>Dikarya</taxon>
        <taxon>Ascomycota</taxon>
        <taxon>Pezizomycotina</taxon>
        <taxon>Dothideomycetes</taxon>
        <taxon>Dothideomycetes incertae sedis</taxon>
        <taxon>Botryosphaeriales</taxon>
        <taxon>Botryosphaeriaceae</taxon>
        <taxon>Macrophomina</taxon>
    </lineage>
</organism>
<sequence length="100" mass="11197">MSDLASTHLWVFFSSLVAEITISVSTQCVIVDYLALFAIQMVLSEQLEFRLLFPNLDKISPWSLSVGVANFRVSIRVGYLLVGLSTFITALQKGTCMYDR</sequence>
<keyword evidence="2" id="KW-1185">Reference proteome</keyword>
<comment type="caution">
    <text evidence="1">The sequence shown here is derived from an EMBL/GenBank/DDBJ whole genome shotgun (WGS) entry which is preliminary data.</text>
</comment>
<dbReference type="EMBL" id="JAGTJR010000029">
    <property type="protein sequence ID" value="KAH7039530.1"/>
    <property type="molecule type" value="Genomic_DNA"/>
</dbReference>
<dbReference type="Proteomes" id="UP000774617">
    <property type="component" value="Unassembled WGS sequence"/>
</dbReference>
<reference evidence="1 2" key="1">
    <citation type="journal article" date="2021" name="Nat. Commun.">
        <title>Genetic determinants of endophytism in the Arabidopsis root mycobiome.</title>
        <authorList>
            <person name="Mesny F."/>
            <person name="Miyauchi S."/>
            <person name="Thiergart T."/>
            <person name="Pickel B."/>
            <person name="Atanasova L."/>
            <person name="Karlsson M."/>
            <person name="Huettel B."/>
            <person name="Barry K.W."/>
            <person name="Haridas S."/>
            <person name="Chen C."/>
            <person name="Bauer D."/>
            <person name="Andreopoulos W."/>
            <person name="Pangilinan J."/>
            <person name="LaButti K."/>
            <person name="Riley R."/>
            <person name="Lipzen A."/>
            <person name="Clum A."/>
            <person name="Drula E."/>
            <person name="Henrissat B."/>
            <person name="Kohler A."/>
            <person name="Grigoriev I.V."/>
            <person name="Martin F.M."/>
            <person name="Hacquard S."/>
        </authorList>
    </citation>
    <scope>NUCLEOTIDE SEQUENCE [LARGE SCALE GENOMIC DNA]</scope>
    <source>
        <strain evidence="1 2">MPI-SDFR-AT-0080</strain>
    </source>
</reference>
<name>A0ABQ8G0T9_9PEZI</name>
<gene>
    <name evidence="1" type="ORF">B0J12DRAFT_223422</name>
</gene>
<accession>A0ABQ8G0T9</accession>
<evidence type="ECO:0000313" key="2">
    <source>
        <dbReference type="Proteomes" id="UP000774617"/>
    </source>
</evidence>
<protein>
    <submittedName>
        <fullName evidence="1">Uncharacterized protein</fullName>
    </submittedName>
</protein>
<evidence type="ECO:0000313" key="1">
    <source>
        <dbReference type="EMBL" id="KAH7039530.1"/>
    </source>
</evidence>
<proteinExistence type="predicted"/>